<evidence type="ECO:0000256" key="5">
    <source>
        <dbReference type="ARBA" id="ARBA00023274"/>
    </source>
</evidence>
<dbReference type="GO" id="GO:0003735">
    <property type="term" value="F:structural constituent of ribosome"/>
    <property type="evidence" value="ECO:0007669"/>
    <property type="project" value="InterPro"/>
</dbReference>
<gene>
    <name evidence="7 8" type="primary">rpsT</name>
    <name evidence="8" type="ORF">DTL3_1620</name>
</gene>
<evidence type="ECO:0000256" key="4">
    <source>
        <dbReference type="ARBA" id="ARBA00022980"/>
    </source>
</evidence>
<comment type="similarity">
    <text evidence="1 7">Belongs to the bacterial ribosomal protein bS20 family.</text>
</comment>
<sequence>MPNSKSAEKRVKQSEKRRIKNRGYMKRIKEIQKEIDKSIKANVEKEKVAQLLDKAFKIIDTAQSKGVVHKNYAARKKSQLHRKVKQYLGETKPVSENTAETEVAN</sequence>
<dbReference type="HAMAP" id="MF_00500">
    <property type="entry name" value="Ribosomal_bS20"/>
    <property type="match status" value="1"/>
</dbReference>
<dbReference type="Gene3D" id="1.20.58.110">
    <property type="entry name" value="Ribosomal protein S20"/>
    <property type="match status" value="1"/>
</dbReference>
<keyword evidence="9" id="KW-1185">Reference proteome</keyword>
<name>A0A0C7P512_DEFTU</name>
<evidence type="ECO:0000313" key="9">
    <source>
        <dbReference type="Proteomes" id="UP000032809"/>
    </source>
</evidence>
<dbReference type="KEGG" id="dtn:DTL3_1620"/>
<dbReference type="Pfam" id="PF01649">
    <property type="entry name" value="Ribosomal_S20p"/>
    <property type="match status" value="1"/>
</dbReference>
<dbReference type="SUPFAM" id="SSF46992">
    <property type="entry name" value="Ribosomal protein S20"/>
    <property type="match status" value="1"/>
</dbReference>
<dbReference type="GO" id="GO:0070181">
    <property type="term" value="F:small ribosomal subunit rRNA binding"/>
    <property type="evidence" value="ECO:0007669"/>
    <property type="project" value="TreeGrafter"/>
</dbReference>
<dbReference type="STRING" id="1006576.DTL3_1620"/>
<comment type="function">
    <text evidence="7">Binds directly to 16S ribosomal RNA.</text>
</comment>
<evidence type="ECO:0000256" key="2">
    <source>
        <dbReference type="ARBA" id="ARBA00022730"/>
    </source>
</evidence>
<dbReference type="PANTHER" id="PTHR33398">
    <property type="entry name" value="30S RIBOSOMAL PROTEIN S20"/>
    <property type="match status" value="1"/>
</dbReference>
<keyword evidence="3 7" id="KW-0694">RNA-binding</keyword>
<dbReference type="PANTHER" id="PTHR33398:SF1">
    <property type="entry name" value="SMALL RIBOSOMAL SUBUNIT PROTEIN BS20C"/>
    <property type="match status" value="1"/>
</dbReference>
<dbReference type="GO" id="GO:0015935">
    <property type="term" value="C:small ribosomal subunit"/>
    <property type="evidence" value="ECO:0007669"/>
    <property type="project" value="TreeGrafter"/>
</dbReference>
<reference evidence="9" key="1">
    <citation type="submission" date="2014-11" db="EMBL/GenBank/DDBJ databases">
        <authorList>
            <person name="Wibberg D."/>
        </authorList>
    </citation>
    <scope>NUCLEOTIDE SEQUENCE [LARGE SCALE GENOMIC DNA]</scope>
    <source>
        <strain evidence="9">L3</strain>
    </source>
</reference>
<dbReference type="OrthoDB" id="9808392at2"/>
<proteinExistence type="inferred from homology"/>
<dbReference type="EMBL" id="LN824141">
    <property type="protein sequence ID" value="CEP78909.1"/>
    <property type="molecule type" value="Genomic_DNA"/>
</dbReference>
<dbReference type="AlphaFoldDB" id="A0A0C7P512"/>
<evidence type="ECO:0000256" key="7">
    <source>
        <dbReference type="HAMAP-Rule" id="MF_00500"/>
    </source>
</evidence>
<protein>
    <recommendedName>
        <fullName evidence="6 7">Small ribosomal subunit protein bS20</fullName>
    </recommendedName>
</protein>
<organism evidence="8 9">
    <name type="scientific">Defluviitoga tunisiensis</name>
    <dbReference type="NCBI Taxonomy" id="1006576"/>
    <lineage>
        <taxon>Bacteria</taxon>
        <taxon>Thermotogati</taxon>
        <taxon>Thermotogota</taxon>
        <taxon>Thermotogae</taxon>
        <taxon>Petrotogales</taxon>
        <taxon>Petrotogaceae</taxon>
        <taxon>Defluviitoga</taxon>
    </lineage>
</organism>
<keyword evidence="2 7" id="KW-0699">rRNA-binding</keyword>
<dbReference type="RefSeq" id="WP_045088270.1">
    <property type="nucleotide sequence ID" value="NZ_LN824141.1"/>
</dbReference>
<dbReference type="HOGENOM" id="CLU_160655_3_1_0"/>
<dbReference type="InterPro" id="IPR002583">
    <property type="entry name" value="Ribosomal_bS20"/>
</dbReference>
<keyword evidence="5 7" id="KW-0687">Ribonucleoprotein</keyword>
<dbReference type="Proteomes" id="UP000032809">
    <property type="component" value="Chromosome I"/>
</dbReference>
<dbReference type="GO" id="GO:0005829">
    <property type="term" value="C:cytosol"/>
    <property type="evidence" value="ECO:0007669"/>
    <property type="project" value="TreeGrafter"/>
</dbReference>
<accession>A0A0C7P512</accession>
<dbReference type="InterPro" id="IPR036510">
    <property type="entry name" value="Ribosomal_bS20_sf"/>
</dbReference>
<evidence type="ECO:0000313" key="8">
    <source>
        <dbReference type="EMBL" id="CEP78909.1"/>
    </source>
</evidence>
<dbReference type="GO" id="GO:0006412">
    <property type="term" value="P:translation"/>
    <property type="evidence" value="ECO:0007669"/>
    <property type="project" value="UniProtKB-UniRule"/>
</dbReference>
<evidence type="ECO:0000256" key="1">
    <source>
        <dbReference type="ARBA" id="ARBA00007634"/>
    </source>
</evidence>
<evidence type="ECO:0000256" key="6">
    <source>
        <dbReference type="ARBA" id="ARBA00035136"/>
    </source>
</evidence>
<evidence type="ECO:0000256" key="3">
    <source>
        <dbReference type="ARBA" id="ARBA00022884"/>
    </source>
</evidence>
<keyword evidence="4 7" id="KW-0689">Ribosomal protein</keyword>
<dbReference type="NCBIfam" id="TIGR00029">
    <property type="entry name" value="S20"/>
    <property type="match status" value="1"/>
</dbReference>